<protein>
    <recommendedName>
        <fullName evidence="1">DDE-1 domain-containing protein</fullName>
    </recommendedName>
</protein>
<evidence type="ECO:0000259" key="1">
    <source>
        <dbReference type="Pfam" id="PF03184"/>
    </source>
</evidence>
<dbReference type="AlphaFoldDB" id="A0AAV8WNR5"/>
<sequence length="180" mass="20379">MTKGAPPGNIGAANRSGWSTEAIFLKFLKHFANHVKPSKNKERVLLVLYNHETHLFVEAVEYASEVDIVMLTFPPHTFNKFQPLNLTVYGTLQTFYDQAVDAWLENNPGKTFDIYCIAEMLGVAYPRAFTTSNIVSGFRKPGIFPFDRSLFSEQDFLVSYVTDRIDPTITHASYSSTELQ</sequence>
<dbReference type="Pfam" id="PF03184">
    <property type="entry name" value="DDE_1"/>
    <property type="match status" value="1"/>
</dbReference>
<dbReference type="EMBL" id="JANEYF010005493">
    <property type="protein sequence ID" value="KAJ8928063.1"/>
    <property type="molecule type" value="Genomic_DNA"/>
</dbReference>
<accession>A0AAV8WNR5</accession>
<evidence type="ECO:0000313" key="3">
    <source>
        <dbReference type="Proteomes" id="UP001162156"/>
    </source>
</evidence>
<proteinExistence type="predicted"/>
<dbReference type="Proteomes" id="UP001162156">
    <property type="component" value="Unassembled WGS sequence"/>
</dbReference>
<dbReference type="GO" id="GO:0003676">
    <property type="term" value="F:nucleic acid binding"/>
    <property type="evidence" value="ECO:0007669"/>
    <property type="project" value="InterPro"/>
</dbReference>
<evidence type="ECO:0000313" key="2">
    <source>
        <dbReference type="EMBL" id="KAJ8928063.1"/>
    </source>
</evidence>
<organism evidence="2 3">
    <name type="scientific">Rhamnusium bicolor</name>
    <dbReference type="NCBI Taxonomy" id="1586634"/>
    <lineage>
        <taxon>Eukaryota</taxon>
        <taxon>Metazoa</taxon>
        <taxon>Ecdysozoa</taxon>
        <taxon>Arthropoda</taxon>
        <taxon>Hexapoda</taxon>
        <taxon>Insecta</taxon>
        <taxon>Pterygota</taxon>
        <taxon>Neoptera</taxon>
        <taxon>Endopterygota</taxon>
        <taxon>Coleoptera</taxon>
        <taxon>Polyphaga</taxon>
        <taxon>Cucujiformia</taxon>
        <taxon>Chrysomeloidea</taxon>
        <taxon>Cerambycidae</taxon>
        <taxon>Lepturinae</taxon>
        <taxon>Rhagiini</taxon>
        <taxon>Rhamnusium</taxon>
    </lineage>
</organism>
<comment type="caution">
    <text evidence="2">The sequence shown here is derived from an EMBL/GenBank/DDBJ whole genome shotgun (WGS) entry which is preliminary data.</text>
</comment>
<name>A0AAV8WNR5_9CUCU</name>
<keyword evidence="3" id="KW-1185">Reference proteome</keyword>
<gene>
    <name evidence="2" type="ORF">NQ314_019410</name>
</gene>
<dbReference type="InterPro" id="IPR004875">
    <property type="entry name" value="DDE_SF_endonuclease_dom"/>
</dbReference>
<feature type="domain" description="DDE-1" evidence="1">
    <location>
        <begin position="13"/>
        <end position="106"/>
    </location>
</feature>
<reference evidence="2" key="1">
    <citation type="journal article" date="2023" name="Insect Mol. Biol.">
        <title>Genome sequencing provides insights into the evolution of gene families encoding plant cell wall-degrading enzymes in longhorned beetles.</title>
        <authorList>
            <person name="Shin N.R."/>
            <person name="Okamura Y."/>
            <person name="Kirsch R."/>
            <person name="Pauchet Y."/>
        </authorList>
    </citation>
    <scope>NUCLEOTIDE SEQUENCE</scope>
    <source>
        <strain evidence="2">RBIC_L_NR</strain>
    </source>
</reference>